<evidence type="ECO:0000256" key="2">
    <source>
        <dbReference type="ARBA" id="ARBA00022833"/>
    </source>
</evidence>
<keyword evidence="4" id="KW-0238">DNA-binding</keyword>
<name>A0A8E2F5G6_9PEZI</name>
<keyword evidence="1" id="KW-0479">Metal-binding</keyword>
<dbReference type="SMART" id="SM00906">
    <property type="entry name" value="Fungal_trans"/>
    <property type="match status" value="1"/>
</dbReference>
<dbReference type="Gene3D" id="4.10.240.10">
    <property type="entry name" value="Zn(2)-C6 fungal-type DNA-binding domain"/>
    <property type="match status" value="1"/>
</dbReference>
<dbReference type="EMBL" id="KV749142">
    <property type="protein sequence ID" value="OCL10906.1"/>
    <property type="molecule type" value="Genomic_DNA"/>
</dbReference>
<feature type="compositionally biased region" description="Low complexity" evidence="7">
    <location>
        <begin position="586"/>
        <end position="596"/>
    </location>
</feature>
<gene>
    <name evidence="9" type="ORF">AOQ84DRAFT_362002</name>
</gene>
<dbReference type="GO" id="GO:0000978">
    <property type="term" value="F:RNA polymerase II cis-regulatory region sequence-specific DNA binding"/>
    <property type="evidence" value="ECO:0007669"/>
    <property type="project" value="TreeGrafter"/>
</dbReference>
<dbReference type="GO" id="GO:0008270">
    <property type="term" value="F:zinc ion binding"/>
    <property type="evidence" value="ECO:0007669"/>
    <property type="project" value="InterPro"/>
</dbReference>
<dbReference type="PANTHER" id="PTHR31944:SF130">
    <property type="entry name" value="ZN(II)2CYS6 TRANSCRIPTION FACTO (EUROFUNG)"/>
    <property type="match status" value="1"/>
</dbReference>
<dbReference type="GO" id="GO:0006351">
    <property type="term" value="P:DNA-templated transcription"/>
    <property type="evidence" value="ECO:0007669"/>
    <property type="project" value="InterPro"/>
</dbReference>
<proteinExistence type="predicted"/>
<keyword evidence="2" id="KW-0862">Zinc</keyword>
<dbReference type="CDD" id="cd12148">
    <property type="entry name" value="fungal_TF_MHR"/>
    <property type="match status" value="1"/>
</dbReference>
<keyword evidence="6" id="KW-0539">Nucleus</keyword>
<dbReference type="InterPro" id="IPR001138">
    <property type="entry name" value="Zn2Cys6_DnaBD"/>
</dbReference>
<evidence type="ECO:0000313" key="9">
    <source>
        <dbReference type="EMBL" id="OCL10906.1"/>
    </source>
</evidence>
<feature type="region of interest" description="Disordered" evidence="7">
    <location>
        <begin position="70"/>
        <end position="108"/>
    </location>
</feature>
<dbReference type="AlphaFoldDB" id="A0A8E2F5G6"/>
<keyword evidence="5" id="KW-0804">Transcription</keyword>
<dbReference type="SMART" id="SM00066">
    <property type="entry name" value="GAL4"/>
    <property type="match status" value="1"/>
</dbReference>
<protein>
    <recommendedName>
        <fullName evidence="8">Zn(2)-C6 fungal-type domain-containing protein</fullName>
    </recommendedName>
</protein>
<sequence length="778" mass="86111">MSIPSSASRSLSPDASPEKRTSKRRKVLSCYACRSRKMKCDRVFPVCGRCTKTGRATSCAYDPRLLEAQNPDAPELTGESDAAQHSQHIHPTLEPPALPASTTNPPDTVTWKLRMQEKRIEILEKKLSALEGTKHTSRPNPASSLDHEESGRDVTAQPEAMLFRGKSFKTQFYGSTGSCSLLSYFPELYKFTKEAMSTDSSMRPEKGSQNLLALLPEKNTVDELVSVYFENFETTYRILHRPSFWKDYQAFWEDPQKSQPSMVVTILLVLATVRCFSTTEETNFIGDSSSGRERATTWIDACEFWLYRHSRKHLTLEYFQIQCLCVLAKQVNCIKMKQDWVHTGDIMRLAMASGLHRDPSLLKAGKTSEFHKEMRRRVWATIVEMELQASIEKGLPSSVSGLEFDCPVPANIEDEALCPAYSFPASSKPIEQYTAASYLHASRHSLAVRIALTSLLNSGKPAISYEEVLEYDSKISSLLKCLPQWSNSAGAIPSILLDFQLRQFLVILHTPYARLAASDSRYTYSAISCLSAASTLITHHSALVGSGKHMLNMLRNDVFRAATCIAQTVYLTSVPQHGLSGSVARPPDNSSPSNSPNYPPPATATPLVLPTQPHINIDPCIGDNFILSSVRFSAASLVEKALEIFEQKMMRLGTGYMEFWLMSAAYGIMPSVSDPSASAEDMKARGRKAVEKISRVSYKILALQDSSAVGAEPPTVVERIVPQTSAVPEAVMEGEALGMGVMSLDNVSTGMPTPFADLEDMSSWTLTDFWAFDMLGET</sequence>
<evidence type="ECO:0000256" key="5">
    <source>
        <dbReference type="ARBA" id="ARBA00023163"/>
    </source>
</evidence>
<dbReference type="CDD" id="cd00067">
    <property type="entry name" value="GAL4"/>
    <property type="match status" value="1"/>
</dbReference>
<accession>A0A8E2F5G6</accession>
<dbReference type="GO" id="GO:0001228">
    <property type="term" value="F:DNA-binding transcription activator activity, RNA polymerase II-specific"/>
    <property type="evidence" value="ECO:0007669"/>
    <property type="project" value="TreeGrafter"/>
</dbReference>
<dbReference type="Pfam" id="PF00172">
    <property type="entry name" value="Zn_clus"/>
    <property type="match status" value="1"/>
</dbReference>
<evidence type="ECO:0000313" key="10">
    <source>
        <dbReference type="Proteomes" id="UP000250140"/>
    </source>
</evidence>
<dbReference type="SUPFAM" id="SSF57701">
    <property type="entry name" value="Zn2/Cys6 DNA-binding domain"/>
    <property type="match status" value="1"/>
</dbReference>
<keyword evidence="3" id="KW-0805">Transcription regulation</keyword>
<evidence type="ECO:0000256" key="7">
    <source>
        <dbReference type="SAM" id="MobiDB-lite"/>
    </source>
</evidence>
<feature type="region of interest" description="Disordered" evidence="7">
    <location>
        <begin position="127"/>
        <end position="153"/>
    </location>
</feature>
<dbReference type="InterPro" id="IPR051430">
    <property type="entry name" value="Fungal_TF_Env_Response"/>
</dbReference>
<evidence type="ECO:0000256" key="6">
    <source>
        <dbReference type="ARBA" id="ARBA00023242"/>
    </source>
</evidence>
<dbReference type="Proteomes" id="UP000250140">
    <property type="component" value="Unassembled WGS sequence"/>
</dbReference>
<feature type="domain" description="Zn(2)-C6 fungal-type" evidence="8">
    <location>
        <begin position="29"/>
        <end position="61"/>
    </location>
</feature>
<dbReference type="InterPro" id="IPR007219">
    <property type="entry name" value="XnlR_reg_dom"/>
</dbReference>
<dbReference type="Pfam" id="PF04082">
    <property type="entry name" value="Fungal_trans"/>
    <property type="match status" value="1"/>
</dbReference>
<dbReference type="OrthoDB" id="4236860at2759"/>
<dbReference type="PROSITE" id="PS50048">
    <property type="entry name" value="ZN2_CY6_FUNGAL_2"/>
    <property type="match status" value="1"/>
</dbReference>
<organism evidence="9 10">
    <name type="scientific">Glonium stellatum</name>
    <dbReference type="NCBI Taxonomy" id="574774"/>
    <lineage>
        <taxon>Eukaryota</taxon>
        <taxon>Fungi</taxon>
        <taxon>Dikarya</taxon>
        <taxon>Ascomycota</taxon>
        <taxon>Pezizomycotina</taxon>
        <taxon>Dothideomycetes</taxon>
        <taxon>Pleosporomycetidae</taxon>
        <taxon>Gloniales</taxon>
        <taxon>Gloniaceae</taxon>
        <taxon>Glonium</taxon>
    </lineage>
</organism>
<dbReference type="PANTHER" id="PTHR31944">
    <property type="entry name" value="HEME-RESPONSIVE ZINC FINGER TRANSCRIPTION FACTOR HAP1"/>
    <property type="match status" value="1"/>
</dbReference>
<feature type="compositionally biased region" description="Low complexity" evidence="7">
    <location>
        <begin position="1"/>
        <end position="15"/>
    </location>
</feature>
<feature type="region of interest" description="Disordered" evidence="7">
    <location>
        <begin position="1"/>
        <end position="21"/>
    </location>
</feature>
<dbReference type="InterPro" id="IPR036864">
    <property type="entry name" value="Zn2-C6_fun-type_DNA-bd_sf"/>
</dbReference>
<evidence type="ECO:0000259" key="8">
    <source>
        <dbReference type="PROSITE" id="PS50048"/>
    </source>
</evidence>
<dbReference type="PROSITE" id="PS00463">
    <property type="entry name" value="ZN2_CY6_FUNGAL_1"/>
    <property type="match status" value="1"/>
</dbReference>
<evidence type="ECO:0000256" key="4">
    <source>
        <dbReference type="ARBA" id="ARBA00023125"/>
    </source>
</evidence>
<evidence type="ECO:0000256" key="1">
    <source>
        <dbReference type="ARBA" id="ARBA00022723"/>
    </source>
</evidence>
<reference evidence="9 10" key="1">
    <citation type="journal article" date="2016" name="Nat. Commun.">
        <title>Ectomycorrhizal ecology is imprinted in the genome of the dominant symbiotic fungus Cenococcum geophilum.</title>
        <authorList>
            <consortium name="DOE Joint Genome Institute"/>
            <person name="Peter M."/>
            <person name="Kohler A."/>
            <person name="Ohm R.A."/>
            <person name="Kuo A."/>
            <person name="Krutzmann J."/>
            <person name="Morin E."/>
            <person name="Arend M."/>
            <person name="Barry K.W."/>
            <person name="Binder M."/>
            <person name="Choi C."/>
            <person name="Clum A."/>
            <person name="Copeland A."/>
            <person name="Grisel N."/>
            <person name="Haridas S."/>
            <person name="Kipfer T."/>
            <person name="LaButti K."/>
            <person name="Lindquist E."/>
            <person name="Lipzen A."/>
            <person name="Maire R."/>
            <person name="Meier B."/>
            <person name="Mihaltcheva S."/>
            <person name="Molinier V."/>
            <person name="Murat C."/>
            <person name="Poggeler S."/>
            <person name="Quandt C.A."/>
            <person name="Sperisen C."/>
            <person name="Tritt A."/>
            <person name="Tisserant E."/>
            <person name="Crous P.W."/>
            <person name="Henrissat B."/>
            <person name="Nehls U."/>
            <person name="Egli S."/>
            <person name="Spatafora J.W."/>
            <person name="Grigoriev I.V."/>
            <person name="Martin F.M."/>
        </authorList>
    </citation>
    <scope>NUCLEOTIDE SEQUENCE [LARGE SCALE GENOMIC DNA]</scope>
    <source>
        <strain evidence="9 10">CBS 207.34</strain>
    </source>
</reference>
<keyword evidence="10" id="KW-1185">Reference proteome</keyword>
<feature type="region of interest" description="Disordered" evidence="7">
    <location>
        <begin position="580"/>
        <end position="605"/>
    </location>
</feature>
<dbReference type="GO" id="GO:0005634">
    <property type="term" value="C:nucleus"/>
    <property type="evidence" value="ECO:0007669"/>
    <property type="project" value="TreeGrafter"/>
</dbReference>
<evidence type="ECO:0000256" key="3">
    <source>
        <dbReference type="ARBA" id="ARBA00023015"/>
    </source>
</evidence>